<dbReference type="SUPFAM" id="SSF51735">
    <property type="entry name" value="NAD(P)-binding Rossmann-fold domains"/>
    <property type="match status" value="1"/>
</dbReference>
<comment type="similarity">
    <text evidence="2 6">Belongs to the dTDP-4-dehydrorhamnose reductase family.</text>
</comment>
<sequence>MEYKVLVIAADGQLGRLVRERCEGYKQIDFHFTTIDELDVTNVDVLEKIVKGQSWDFVINCSAYTAVDAAEDNQEICYAINKQAVANLGRFSAEIGAKVIHVSTDYVFDGTSNVPYAEEQEINPVSVYGKSKADGEVLLLENNPQTVIIRTSWLYSELPNNFYQTMVGLGKVRGELNVVFDQIGTPTYGGDLADAILDIVDRVLIMKQDFVPGVYHYSNEGVTSWYDFAIAIFELTGINCLVSPVKSDMFPTKASRPAYSVMDKTKIKQTYQIRIPHWRSSLAKMIDANYKR</sequence>
<keyword evidence="9" id="KW-1185">Reference proteome</keyword>
<dbReference type="OrthoDB" id="9803892at2"/>
<proteinExistence type="inferred from homology"/>
<dbReference type="RefSeq" id="WP_062127638.1">
    <property type="nucleotide sequence ID" value="NZ_BAZW01000049.1"/>
</dbReference>
<organism evidence="8 9">
    <name type="scientific">Geofilum rubicundum JCM 15548</name>
    <dbReference type="NCBI Taxonomy" id="1236989"/>
    <lineage>
        <taxon>Bacteria</taxon>
        <taxon>Pseudomonadati</taxon>
        <taxon>Bacteroidota</taxon>
        <taxon>Bacteroidia</taxon>
        <taxon>Marinilabiliales</taxon>
        <taxon>Marinilabiliaceae</taxon>
        <taxon>Geofilum</taxon>
    </lineage>
</organism>
<dbReference type="GO" id="GO:0008831">
    <property type="term" value="F:dTDP-4-dehydrorhamnose reductase activity"/>
    <property type="evidence" value="ECO:0007669"/>
    <property type="project" value="UniProtKB-EC"/>
</dbReference>
<evidence type="ECO:0000256" key="3">
    <source>
        <dbReference type="ARBA" id="ARBA00012929"/>
    </source>
</evidence>
<evidence type="ECO:0000313" key="9">
    <source>
        <dbReference type="Proteomes" id="UP000032900"/>
    </source>
</evidence>
<dbReference type="PANTHER" id="PTHR10491">
    <property type="entry name" value="DTDP-4-DEHYDRORHAMNOSE REDUCTASE"/>
    <property type="match status" value="1"/>
</dbReference>
<dbReference type="PANTHER" id="PTHR10491:SF4">
    <property type="entry name" value="METHIONINE ADENOSYLTRANSFERASE 2 SUBUNIT BETA"/>
    <property type="match status" value="1"/>
</dbReference>
<evidence type="ECO:0000259" key="7">
    <source>
        <dbReference type="Pfam" id="PF04321"/>
    </source>
</evidence>
<gene>
    <name evidence="8" type="ORF">JCM15548_13852</name>
</gene>
<dbReference type="EMBL" id="BAZW01000049">
    <property type="protein sequence ID" value="GAO31488.1"/>
    <property type="molecule type" value="Genomic_DNA"/>
</dbReference>
<dbReference type="NCBIfam" id="TIGR01214">
    <property type="entry name" value="rmlD"/>
    <property type="match status" value="1"/>
</dbReference>
<dbReference type="InterPro" id="IPR029903">
    <property type="entry name" value="RmlD-like-bd"/>
</dbReference>
<dbReference type="GO" id="GO:0005829">
    <property type="term" value="C:cytosol"/>
    <property type="evidence" value="ECO:0007669"/>
    <property type="project" value="TreeGrafter"/>
</dbReference>
<evidence type="ECO:0000256" key="6">
    <source>
        <dbReference type="RuleBase" id="RU364082"/>
    </source>
</evidence>
<dbReference type="UniPathway" id="UPA00124"/>
<dbReference type="InterPro" id="IPR036291">
    <property type="entry name" value="NAD(P)-bd_dom_sf"/>
</dbReference>
<dbReference type="Gene3D" id="3.40.50.720">
    <property type="entry name" value="NAD(P)-binding Rossmann-like Domain"/>
    <property type="match status" value="1"/>
</dbReference>
<evidence type="ECO:0000313" key="8">
    <source>
        <dbReference type="EMBL" id="GAO31488.1"/>
    </source>
</evidence>
<name>A0A0E9M1P7_9BACT</name>
<dbReference type="GO" id="GO:0019305">
    <property type="term" value="P:dTDP-rhamnose biosynthetic process"/>
    <property type="evidence" value="ECO:0007669"/>
    <property type="project" value="UniProtKB-UniPathway"/>
</dbReference>
<dbReference type="InterPro" id="IPR005913">
    <property type="entry name" value="dTDP_dehydrorham_reduct"/>
</dbReference>
<evidence type="ECO:0000256" key="5">
    <source>
        <dbReference type="ARBA" id="ARBA00048200"/>
    </source>
</evidence>
<reference evidence="8 9" key="1">
    <citation type="journal article" date="2015" name="Microbes Environ.">
        <title>Distribution and evolution of nitrogen fixation genes in the phylum bacteroidetes.</title>
        <authorList>
            <person name="Inoue J."/>
            <person name="Oshima K."/>
            <person name="Suda W."/>
            <person name="Sakamoto M."/>
            <person name="Iino T."/>
            <person name="Noda S."/>
            <person name="Hongoh Y."/>
            <person name="Hattori M."/>
            <person name="Ohkuma M."/>
        </authorList>
    </citation>
    <scope>NUCLEOTIDE SEQUENCE [LARGE SCALE GENOMIC DNA]</scope>
    <source>
        <strain evidence="8">JCM 15548</strain>
    </source>
</reference>
<comment type="pathway">
    <text evidence="1 6">Carbohydrate biosynthesis; dTDP-L-rhamnose biosynthesis.</text>
</comment>
<comment type="function">
    <text evidence="6">Catalyzes the reduction of dTDP-6-deoxy-L-lyxo-4-hexulose to yield dTDP-L-rhamnose.</text>
</comment>
<feature type="domain" description="RmlD-like substrate binding" evidence="7">
    <location>
        <begin position="4"/>
        <end position="288"/>
    </location>
</feature>
<protein>
    <recommendedName>
        <fullName evidence="4 6">dTDP-4-dehydrorhamnose reductase</fullName>
        <ecNumber evidence="3 6">1.1.1.133</ecNumber>
    </recommendedName>
</protein>
<evidence type="ECO:0000256" key="1">
    <source>
        <dbReference type="ARBA" id="ARBA00004781"/>
    </source>
</evidence>
<evidence type="ECO:0000256" key="4">
    <source>
        <dbReference type="ARBA" id="ARBA00017099"/>
    </source>
</evidence>
<dbReference type="AlphaFoldDB" id="A0A0E9M1P7"/>
<dbReference type="Gene3D" id="3.90.25.10">
    <property type="entry name" value="UDP-galactose 4-epimerase, domain 1"/>
    <property type="match status" value="1"/>
</dbReference>
<dbReference type="EC" id="1.1.1.133" evidence="3 6"/>
<accession>A0A0E9M1P7</accession>
<dbReference type="STRING" id="1236989.JCM15548_13852"/>
<dbReference type="Pfam" id="PF04321">
    <property type="entry name" value="RmlD_sub_bind"/>
    <property type="match status" value="1"/>
</dbReference>
<comment type="caution">
    <text evidence="8">The sequence shown here is derived from an EMBL/GenBank/DDBJ whole genome shotgun (WGS) entry which is preliminary data.</text>
</comment>
<keyword evidence="6" id="KW-0560">Oxidoreductase</keyword>
<keyword evidence="6" id="KW-0521">NADP</keyword>
<dbReference type="Proteomes" id="UP000032900">
    <property type="component" value="Unassembled WGS sequence"/>
</dbReference>
<comment type="catalytic activity">
    <reaction evidence="5">
        <text>dTDP-beta-L-rhamnose + NADP(+) = dTDP-4-dehydro-beta-L-rhamnose + NADPH + H(+)</text>
        <dbReference type="Rhea" id="RHEA:21796"/>
        <dbReference type="ChEBI" id="CHEBI:15378"/>
        <dbReference type="ChEBI" id="CHEBI:57510"/>
        <dbReference type="ChEBI" id="CHEBI:57783"/>
        <dbReference type="ChEBI" id="CHEBI:58349"/>
        <dbReference type="ChEBI" id="CHEBI:62830"/>
        <dbReference type="EC" id="1.1.1.133"/>
    </reaction>
</comment>
<dbReference type="CDD" id="cd05254">
    <property type="entry name" value="dTDP_HR_like_SDR_e"/>
    <property type="match status" value="1"/>
</dbReference>
<evidence type="ECO:0000256" key="2">
    <source>
        <dbReference type="ARBA" id="ARBA00010944"/>
    </source>
</evidence>